<dbReference type="CDD" id="cd16922">
    <property type="entry name" value="HATPase_EvgS-ArcB-TorS-like"/>
    <property type="match status" value="1"/>
</dbReference>
<keyword evidence="8" id="KW-0812">Transmembrane</keyword>
<dbReference type="EC" id="2.7.13.3" evidence="2"/>
<evidence type="ECO:0000259" key="9">
    <source>
        <dbReference type="PROSITE" id="PS50109"/>
    </source>
</evidence>
<dbReference type="InterPro" id="IPR003594">
    <property type="entry name" value="HATPase_dom"/>
</dbReference>
<feature type="transmembrane region" description="Helical" evidence="8">
    <location>
        <begin position="156"/>
        <end position="179"/>
    </location>
</feature>
<dbReference type="InterPro" id="IPR005467">
    <property type="entry name" value="His_kinase_dom"/>
</dbReference>
<dbReference type="PRINTS" id="PR00344">
    <property type="entry name" value="BCTRLSENSOR"/>
</dbReference>
<dbReference type="STRING" id="698738.OLEAN_C31320"/>
<sequence length="518" mass="58175">MQTIKSALASQASLSKQLFQTVFGLYCLIAISVTAIQVIEEYRYTQETITTELETYQNIFGPVLAKAVWNLHREQVNDIAKGLSEVPIIVGIKIERLQDNQLIPYVSRDANKHNVAINERFLYSFPIEYTIADIVHPLGKVTLYSDSSIVFARVKLGFTFLIINALIKGFFLWLIFWWVSKKLLTTPLHTLIQSISNVKFDNLSSFHIDLNSKKENELTLIEQSFTNMVAELSRAKEEVTHFNVRLEKEVKQRTLELEQAKNKAEALTHIAESATQAKSIFLATISHELRTPMNGIQGMLYLLEQSTLDEKQQHYTEVASTSAKRLLTLIDEILDLSKAEAGKLTLNNRIFDLYSIFNNLIKSFNLLGENNNDVEMLLDTESLQNLQAIGDPLRLRQILINLIGNAIKFTPKGHIKISATASDHPDLNSNKFYLSVTVQDTGIGIAQKNLAHLFNSFTQADSSTTREYGGSGLGLAICKQLCELMDGSIEVTSAEGIGSCFKFHVTLQKINPDEKVPT</sequence>
<dbReference type="PROSITE" id="PS50109">
    <property type="entry name" value="HIS_KIN"/>
    <property type="match status" value="1"/>
</dbReference>
<protein>
    <recommendedName>
        <fullName evidence="2">histidine kinase</fullName>
        <ecNumber evidence="2">2.7.13.3</ecNumber>
    </recommendedName>
</protein>
<evidence type="ECO:0000256" key="6">
    <source>
        <dbReference type="ARBA" id="ARBA00023012"/>
    </source>
</evidence>
<evidence type="ECO:0000256" key="4">
    <source>
        <dbReference type="ARBA" id="ARBA00022679"/>
    </source>
</evidence>
<dbReference type="InterPro" id="IPR004358">
    <property type="entry name" value="Sig_transdc_His_kin-like_C"/>
</dbReference>
<dbReference type="SMART" id="SM00387">
    <property type="entry name" value="HATPase_c"/>
    <property type="match status" value="1"/>
</dbReference>
<dbReference type="SUPFAM" id="SSF47384">
    <property type="entry name" value="Homodimeric domain of signal transducing histidine kinase"/>
    <property type="match status" value="1"/>
</dbReference>
<dbReference type="InterPro" id="IPR003661">
    <property type="entry name" value="HisK_dim/P_dom"/>
</dbReference>
<evidence type="ECO:0000256" key="2">
    <source>
        <dbReference type="ARBA" id="ARBA00012438"/>
    </source>
</evidence>
<proteinExistence type="predicted"/>
<dbReference type="InterPro" id="IPR036097">
    <property type="entry name" value="HisK_dim/P_sf"/>
</dbReference>
<evidence type="ECO:0000256" key="5">
    <source>
        <dbReference type="ARBA" id="ARBA00022777"/>
    </source>
</evidence>
<evidence type="ECO:0000256" key="7">
    <source>
        <dbReference type="SAM" id="Coils"/>
    </source>
</evidence>
<keyword evidence="6" id="KW-0902">Two-component regulatory system</keyword>
<feature type="domain" description="Histidine kinase" evidence="9">
    <location>
        <begin position="284"/>
        <end position="509"/>
    </location>
</feature>
<dbReference type="Gene3D" id="1.10.287.130">
    <property type="match status" value="1"/>
</dbReference>
<name>R4YTU2_OLEAN</name>
<dbReference type="Gene3D" id="3.30.565.10">
    <property type="entry name" value="Histidine kinase-like ATPase, C-terminal domain"/>
    <property type="match status" value="1"/>
</dbReference>
<evidence type="ECO:0000313" key="10">
    <source>
        <dbReference type="EMBL" id="CCK77308.1"/>
    </source>
</evidence>
<keyword evidence="8" id="KW-0472">Membrane</keyword>
<dbReference type="Pfam" id="PF02518">
    <property type="entry name" value="HATPase_c"/>
    <property type="match status" value="1"/>
</dbReference>
<dbReference type="HOGENOM" id="CLU_000445_104_15_6"/>
<evidence type="ECO:0000256" key="3">
    <source>
        <dbReference type="ARBA" id="ARBA00022553"/>
    </source>
</evidence>
<dbReference type="PATRIC" id="fig|698738.3.peg.3255"/>
<feature type="coiled-coil region" evidence="7">
    <location>
        <begin position="243"/>
        <end position="277"/>
    </location>
</feature>
<keyword evidence="3" id="KW-0597">Phosphoprotein</keyword>
<dbReference type="FunFam" id="1.10.287.130:FF:000001">
    <property type="entry name" value="Two-component sensor histidine kinase"/>
    <property type="match status" value="1"/>
</dbReference>
<dbReference type="PANTHER" id="PTHR45339">
    <property type="entry name" value="HYBRID SIGNAL TRANSDUCTION HISTIDINE KINASE J"/>
    <property type="match status" value="1"/>
</dbReference>
<evidence type="ECO:0000256" key="1">
    <source>
        <dbReference type="ARBA" id="ARBA00000085"/>
    </source>
</evidence>
<organism evidence="10 11">
    <name type="scientific">Oleispira antarctica RB-8</name>
    <dbReference type="NCBI Taxonomy" id="698738"/>
    <lineage>
        <taxon>Bacteria</taxon>
        <taxon>Pseudomonadati</taxon>
        <taxon>Pseudomonadota</taxon>
        <taxon>Gammaproteobacteria</taxon>
        <taxon>Oceanospirillales</taxon>
        <taxon>Oceanospirillaceae</taxon>
        <taxon>Oleispira</taxon>
    </lineage>
</organism>
<dbReference type="PANTHER" id="PTHR45339:SF1">
    <property type="entry name" value="HYBRID SIGNAL TRANSDUCTION HISTIDINE KINASE J"/>
    <property type="match status" value="1"/>
</dbReference>
<keyword evidence="7" id="KW-0175">Coiled coil</keyword>
<keyword evidence="5" id="KW-0418">Kinase</keyword>
<feature type="transmembrane region" description="Helical" evidence="8">
    <location>
        <begin position="18"/>
        <end position="39"/>
    </location>
</feature>
<evidence type="ECO:0000256" key="8">
    <source>
        <dbReference type="SAM" id="Phobius"/>
    </source>
</evidence>
<keyword evidence="11" id="KW-1185">Reference proteome</keyword>
<dbReference type="KEGG" id="oai:OLEAN_C31320"/>
<keyword evidence="4" id="KW-0808">Transferase</keyword>
<accession>R4YTU2</accession>
<dbReference type="InterPro" id="IPR036890">
    <property type="entry name" value="HATPase_C_sf"/>
</dbReference>
<gene>
    <name evidence="10" type="ORF">OLEAN_C31320</name>
</gene>
<evidence type="ECO:0000313" key="11">
    <source>
        <dbReference type="Proteomes" id="UP000032749"/>
    </source>
</evidence>
<dbReference type="SMART" id="SM00388">
    <property type="entry name" value="HisKA"/>
    <property type="match status" value="1"/>
</dbReference>
<dbReference type="SUPFAM" id="SSF55874">
    <property type="entry name" value="ATPase domain of HSP90 chaperone/DNA topoisomerase II/histidine kinase"/>
    <property type="match status" value="1"/>
</dbReference>
<dbReference type="AlphaFoldDB" id="R4YTU2"/>
<keyword evidence="8" id="KW-1133">Transmembrane helix</keyword>
<dbReference type="FunFam" id="3.30.565.10:FF:000010">
    <property type="entry name" value="Sensor histidine kinase RcsC"/>
    <property type="match status" value="1"/>
</dbReference>
<dbReference type="GO" id="GO:0000155">
    <property type="term" value="F:phosphorelay sensor kinase activity"/>
    <property type="evidence" value="ECO:0007669"/>
    <property type="project" value="InterPro"/>
</dbReference>
<reference evidence="10 11" key="1">
    <citation type="journal article" date="2013" name="Nat. Commun.">
        <title>Genome sequence and functional genomic analysis of the oil-degrading bacterium Oleispira antarctica.</title>
        <authorList>
            <person name="Kube M."/>
            <person name="Chernikova T.N."/>
            <person name="Al-Ramahi Y."/>
            <person name="Beloqui A."/>
            <person name="Lopez-Cortez N."/>
            <person name="Guazzaroni M.E."/>
            <person name="Heipieper H.J."/>
            <person name="Klages S."/>
            <person name="Kotsyurbenko O.R."/>
            <person name="Langer I."/>
            <person name="Nechitaylo T.Y."/>
            <person name="Lunsdorf H."/>
            <person name="Fernandez M."/>
            <person name="Juarez S."/>
            <person name="Ciordia S."/>
            <person name="Singer A."/>
            <person name="Kagan O."/>
            <person name="Egorova O."/>
            <person name="Petit P.A."/>
            <person name="Stogios P."/>
            <person name="Kim Y."/>
            <person name="Tchigvintsev A."/>
            <person name="Flick R."/>
            <person name="Denaro R."/>
            <person name="Genovese M."/>
            <person name="Albar J.P."/>
            <person name="Reva O.N."/>
            <person name="Martinez-Gomariz M."/>
            <person name="Tran H."/>
            <person name="Ferrer M."/>
            <person name="Savchenko A."/>
            <person name="Yakunin A.F."/>
            <person name="Yakimov M.M."/>
            <person name="Golyshina O.V."/>
            <person name="Reinhardt R."/>
            <person name="Golyshin P.N."/>
        </authorList>
    </citation>
    <scope>NUCLEOTIDE SEQUENCE [LARGE SCALE GENOMIC DNA]</scope>
</reference>
<dbReference type="Proteomes" id="UP000032749">
    <property type="component" value="Chromosome"/>
</dbReference>
<dbReference type="CDD" id="cd00082">
    <property type="entry name" value="HisKA"/>
    <property type="match status" value="1"/>
</dbReference>
<dbReference type="OrthoDB" id="6724607at2"/>
<dbReference type="EMBL" id="FO203512">
    <property type="protein sequence ID" value="CCK77308.1"/>
    <property type="molecule type" value="Genomic_DNA"/>
</dbReference>
<comment type="catalytic activity">
    <reaction evidence="1">
        <text>ATP + protein L-histidine = ADP + protein N-phospho-L-histidine.</text>
        <dbReference type="EC" id="2.7.13.3"/>
    </reaction>
</comment>
<dbReference type="Pfam" id="PF00512">
    <property type="entry name" value="HisKA"/>
    <property type="match status" value="1"/>
</dbReference>